<keyword evidence="2" id="KW-1133">Transmembrane helix</keyword>
<dbReference type="EMBL" id="WIWV01000003">
    <property type="protein sequence ID" value="KAF7719742.1"/>
    <property type="molecule type" value="Genomic_DNA"/>
</dbReference>
<dbReference type="OrthoDB" id="1708389at2759"/>
<comment type="caution">
    <text evidence="3">The sequence shown here is derived from an EMBL/GenBank/DDBJ whole genome shotgun (WGS) entry which is preliminary data.</text>
</comment>
<evidence type="ECO:0000313" key="4">
    <source>
        <dbReference type="Proteomes" id="UP000631181"/>
    </source>
</evidence>
<feature type="compositionally biased region" description="Basic and acidic residues" evidence="1">
    <location>
        <begin position="297"/>
        <end position="309"/>
    </location>
</feature>
<feature type="compositionally biased region" description="Basic and acidic residues" evidence="1">
    <location>
        <begin position="449"/>
        <end position="461"/>
    </location>
</feature>
<dbReference type="PANTHER" id="PTHR38694">
    <property type="entry name" value="CONSERVED EXPRESSED PROTEIN"/>
    <property type="match status" value="1"/>
</dbReference>
<keyword evidence="2" id="KW-0812">Transmembrane</keyword>
<evidence type="ECO:0000256" key="2">
    <source>
        <dbReference type="SAM" id="Phobius"/>
    </source>
</evidence>
<accession>A0A8J8WK54</accession>
<feature type="region of interest" description="Disordered" evidence="1">
    <location>
        <begin position="436"/>
        <end position="461"/>
    </location>
</feature>
<dbReference type="AlphaFoldDB" id="A0A8J8WK54"/>
<evidence type="ECO:0000256" key="1">
    <source>
        <dbReference type="SAM" id="MobiDB-lite"/>
    </source>
</evidence>
<feature type="region of interest" description="Disordered" evidence="1">
    <location>
        <begin position="1"/>
        <end position="44"/>
    </location>
</feature>
<keyword evidence="2" id="KW-0472">Membrane</keyword>
<name>A0A8J8WK54_9EURO</name>
<dbReference type="Proteomes" id="UP000631181">
    <property type="component" value="Unassembled WGS sequence"/>
</dbReference>
<sequence length="676" mass="73822">MEDGDKILTWNSVTEPGPPVNAKVQAGYDNAEKNEPEGPTDSHVLSQVEPEEKGIIQKMGDTNDISDIGWTNLEHHREQLIAGLSNEDAFMLIRRFNKQVYNVKAVSKAPLQNLDLTRTDEDEFSPDKLRATLERFYTTVVVKLTSGVKHVARLRSWREPRRTAAFCAVYTIAWLLDLLLPTFFAGLILLIVYPPARAVMFPPAPIALVNKDTGGVQKPKAGMLGSKDSITGAPQSYKGEAAEREASNLVAGIASVAVGSAVGKHEQGVPDEAPLEDDVPDASEMVFQSADAQSKAHGHEPSEHHDKTRQPMKQSVMEGANMMMSIVTELTDTFEKFENALSPTPPFPIQTPRLRLAAVLVPACILSLCTSVYVFHKVAGLGVGLGFFGDPLINRGLAILNERHPHWQRLLKPQNSILKGIPTNAQLTLTLLRIGEKNASPLPPPPSSHPHDTARRASIKEEERTLAATDAEIDHAATPQAPQEPANSEDSSEAPRKKSFGSKIVGFFRGTTRTGVESKQAVDRARAVVGSHHAKNRIGVLHTKGAPPPPIGPTKFSARYKGHRGAVILDSTMTPPTLYFTTDVPESDDISPLDRKKGSVLFSMPISDIQEMKKLGGMGWKGKLVVGWAIGEKEVMDGILLGGKYPGQSYRLTAMKMRNELFNRLIAIDGQVWESF</sequence>
<feature type="region of interest" description="Disordered" evidence="1">
    <location>
        <begin position="289"/>
        <end position="312"/>
    </location>
</feature>
<dbReference type="PANTHER" id="PTHR38694:SF1">
    <property type="entry name" value="PEROXIN DOMAIN-CONTAINING PROTEIN"/>
    <property type="match status" value="1"/>
</dbReference>
<dbReference type="InterPro" id="IPR021709">
    <property type="entry name" value="DUF3292"/>
</dbReference>
<feature type="transmembrane region" description="Helical" evidence="2">
    <location>
        <begin position="163"/>
        <end position="193"/>
    </location>
</feature>
<dbReference type="Pfam" id="PF11696">
    <property type="entry name" value="DUF3292"/>
    <property type="match status" value="1"/>
</dbReference>
<reference evidence="3" key="1">
    <citation type="journal article" date="2020" name="Front. Microbiol.">
        <title>Gene regulatory networks of Penicillium echinulatum 2HH and Penicillium oxalicum 114-2 inferred by a computational biology approach.</title>
        <authorList>
            <person name="Lenz A.R."/>
            <person name="Galan-Vasquez E."/>
            <person name="Balbinot E."/>
            <person name="De Abreu F.P."/>
            <person name="De Oliveira N.S."/>
            <person name="Da Rosa L.O."/>
            <person name="De Avila E Silva S."/>
            <person name="Camassola M."/>
            <person name="Dillon A.J.P."/>
            <person name="Perez-Rueda E."/>
        </authorList>
    </citation>
    <scope>NUCLEOTIDE SEQUENCE</scope>
    <source>
        <strain evidence="3">S1M29</strain>
    </source>
</reference>
<feature type="region of interest" description="Disordered" evidence="1">
    <location>
        <begin position="475"/>
        <end position="498"/>
    </location>
</feature>
<evidence type="ECO:0000313" key="3">
    <source>
        <dbReference type="EMBL" id="KAF7719742.1"/>
    </source>
</evidence>
<protein>
    <submittedName>
        <fullName evidence="3">Uncharacterized protein</fullName>
    </submittedName>
</protein>
<keyword evidence="4" id="KW-1185">Reference proteome</keyword>
<proteinExistence type="predicted"/>
<gene>
    <name evidence="3" type="ORF">PECM_004522</name>
</gene>
<organism evidence="3 4">
    <name type="scientific">Penicillium ucsense</name>
    <dbReference type="NCBI Taxonomy" id="2839758"/>
    <lineage>
        <taxon>Eukaryota</taxon>
        <taxon>Fungi</taxon>
        <taxon>Dikarya</taxon>
        <taxon>Ascomycota</taxon>
        <taxon>Pezizomycotina</taxon>
        <taxon>Eurotiomycetes</taxon>
        <taxon>Eurotiomycetidae</taxon>
        <taxon>Eurotiales</taxon>
        <taxon>Aspergillaceae</taxon>
        <taxon>Penicillium</taxon>
    </lineage>
</organism>